<comment type="caution">
    <text evidence="2">The sequence shown here is derived from an EMBL/GenBank/DDBJ whole genome shotgun (WGS) entry which is preliminary data.</text>
</comment>
<dbReference type="Proteomes" id="UP000237441">
    <property type="component" value="Unassembled WGS sequence"/>
</dbReference>
<feature type="region of interest" description="Disordered" evidence="1">
    <location>
        <begin position="1"/>
        <end position="124"/>
    </location>
</feature>
<feature type="compositionally biased region" description="Polar residues" evidence="1">
    <location>
        <begin position="37"/>
        <end position="54"/>
    </location>
</feature>
<accession>A0A2S7Y0M0</accession>
<name>A0A2S7Y0M0_BEABA</name>
<evidence type="ECO:0000313" key="2">
    <source>
        <dbReference type="EMBL" id="PQK09715.1"/>
    </source>
</evidence>
<protein>
    <submittedName>
        <fullName evidence="2">Uncharacterized protein</fullName>
    </submittedName>
</protein>
<gene>
    <name evidence="2" type="ORF">BB8028_0002g00390</name>
</gene>
<sequence length="124" mass="13530">MGETTAVEHGMRTVRQRYQGTSFVNSAPKNSHHNENIKTSNAIPKSMKFITQKNPEGKRRSRQANRSRTPSHAGDCHQRQAGLDGSLGSGQTATIQSHLETDPGMGMDETEVTDFSWEMGTGGA</sequence>
<dbReference type="EMBL" id="JRHA01000002">
    <property type="protein sequence ID" value="PQK09715.1"/>
    <property type="molecule type" value="Genomic_DNA"/>
</dbReference>
<feature type="compositionally biased region" description="Polar residues" evidence="1">
    <location>
        <begin position="16"/>
        <end position="29"/>
    </location>
</feature>
<evidence type="ECO:0000256" key="1">
    <source>
        <dbReference type="SAM" id="MobiDB-lite"/>
    </source>
</evidence>
<proteinExistence type="predicted"/>
<feature type="compositionally biased region" description="Polar residues" evidence="1">
    <location>
        <begin position="89"/>
        <end position="98"/>
    </location>
</feature>
<organism evidence="2 3">
    <name type="scientific">Beauveria bassiana</name>
    <name type="common">White muscardine disease fungus</name>
    <name type="synonym">Tritirachium shiotae</name>
    <dbReference type="NCBI Taxonomy" id="176275"/>
    <lineage>
        <taxon>Eukaryota</taxon>
        <taxon>Fungi</taxon>
        <taxon>Dikarya</taxon>
        <taxon>Ascomycota</taxon>
        <taxon>Pezizomycotina</taxon>
        <taxon>Sordariomycetes</taxon>
        <taxon>Hypocreomycetidae</taxon>
        <taxon>Hypocreales</taxon>
        <taxon>Cordycipitaceae</taxon>
        <taxon>Beauveria</taxon>
    </lineage>
</organism>
<evidence type="ECO:0000313" key="3">
    <source>
        <dbReference type="Proteomes" id="UP000237441"/>
    </source>
</evidence>
<reference evidence="2 3" key="1">
    <citation type="submission" date="2016-07" db="EMBL/GenBank/DDBJ databases">
        <title>Comparative genomics of the entomopathogenic fungus Beauveria bassiana.</title>
        <authorList>
            <person name="Valero Jimenez C.A."/>
            <person name="Zwaan B.J."/>
            <person name="Van Kan J.A."/>
            <person name="Takken W."/>
            <person name="Debets A.J."/>
            <person name="Schoustra S.E."/>
            <person name="Koenraadt C.J."/>
        </authorList>
    </citation>
    <scope>NUCLEOTIDE SEQUENCE [LARGE SCALE GENOMIC DNA]</scope>
    <source>
        <strain evidence="2 3">ARSEF 8028</strain>
    </source>
</reference>
<dbReference type="AlphaFoldDB" id="A0A2S7Y0M0"/>